<dbReference type="Proteomes" id="UP000310553">
    <property type="component" value="Chromosome"/>
</dbReference>
<evidence type="ECO:0000313" key="3">
    <source>
        <dbReference type="Proteomes" id="UP000310553"/>
    </source>
</evidence>
<accession>A0AA92ECS2</accession>
<dbReference type="InterPro" id="IPR001387">
    <property type="entry name" value="Cro/C1-type_HTH"/>
</dbReference>
<gene>
    <name evidence="2" type="ORF">E7Z57_09760</name>
</gene>
<name>A0AA92ECS2_RALSL</name>
<sequence length="113" mass="12420">MNTPATIDDLVIEEGSTNPYADLGRPDADEMLVKAGLAHEIAQIIKRRHLTQQRAAELVGMPQSKLSELLRGKFRGISQAKMIECLNRLGRDVDIVVKKAGRRALGHTHVVVA</sequence>
<dbReference type="Pfam" id="PF13744">
    <property type="entry name" value="HTH_37"/>
    <property type="match status" value="1"/>
</dbReference>
<evidence type="ECO:0000313" key="2">
    <source>
        <dbReference type="EMBL" id="QCX49364.1"/>
    </source>
</evidence>
<dbReference type="InterPro" id="IPR010982">
    <property type="entry name" value="Lambda_DNA-bd_dom_sf"/>
</dbReference>
<dbReference type="CDD" id="cd00093">
    <property type="entry name" value="HTH_XRE"/>
    <property type="match status" value="1"/>
</dbReference>
<dbReference type="PROSITE" id="PS50943">
    <property type="entry name" value="HTH_CROC1"/>
    <property type="match status" value="1"/>
</dbReference>
<dbReference type="SMART" id="SM00530">
    <property type="entry name" value="HTH_XRE"/>
    <property type="match status" value="1"/>
</dbReference>
<dbReference type="EMBL" id="CP039339">
    <property type="protein sequence ID" value="QCX49364.1"/>
    <property type="molecule type" value="Genomic_DNA"/>
</dbReference>
<organism evidence="2 3">
    <name type="scientific">Ralstonia solanacearum</name>
    <name type="common">Pseudomonas solanacearum</name>
    <dbReference type="NCBI Taxonomy" id="305"/>
    <lineage>
        <taxon>Bacteria</taxon>
        <taxon>Pseudomonadati</taxon>
        <taxon>Pseudomonadota</taxon>
        <taxon>Betaproteobacteria</taxon>
        <taxon>Burkholderiales</taxon>
        <taxon>Burkholderiaceae</taxon>
        <taxon>Ralstonia</taxon>
        <taxon>Ralstonia solanacearum species complex</taxon>
    </lineage>
</organism>
<protein>
    <submittedName>
        <fullName evidence="2">XRE family transcriptional regulator</fullName>
    </submittedName>
</protein>
<dbReference type="AlphaFoldDB" id="A0AA92ECS2"/>
<dbReference type="InterPro" id="IPR039554">
    <property type="entry name" value="HigA2-like_HTH"/>
</dbReference>
<dbReference type="GO" id="GO:0003677">
    <property type="term" value="F:DNA binding"/>
    <property type="evidence" value="ECO:0007669"/>
    <property type="project" value="InterPro"/>
</dbReference>
<dbReference type="SUPFAM" id="SSF47413">
    <property type="entry name" value="lambda repressor-like DNA-binding domains"/>
    <property type="match status" value="1"/>
</dbReference>
<reference evidence="2 3" key="1">
    <citation type="submission" date="2019-04" db="EMBL/GenBank/DDBJ databases">
        <title>Complete Genome of UW386 and Higher Quality Genome of UW700.</title>
        <authorList>
            <person name="Jacobs J."/>
            <person name="Perez A."/>
            <person name="Steidl O."/>
            <person name="Allen C."/>
        </authorList>
    </citation>
    <scope>NUCLEOTIDE SEQUENCE [LARGE SCALE GENOMIC DNA]</scope>
    <source>
        <strain evidence="2 3">UW386</strain>
    </source>
</reference>
<dbReference type="Gene3D" id="1.10.260.40">
    <property type="entry name" value="lambda repressor-like DNA-binding domains"/>
    <property type="match status" value="1"/>
</dbReference>
<proteinExistence type="predicted"/>
<feature type="domain" description="HTH cro/C1-type" evidence="1">
    <location>
        <begin position="41"/>
        <end position="96"/>
    </location>
</feature>
<evidence type="ECO:0000259" key="1">
    <source>
        <dbReference type="PROSITE" id="PS50943"/>
    </source>
</evidence>